<comment type="caution">
    <text evidence="2">The sequence shown here is derived from an EMBL/GenBank/DDBJ whole genome shotgun (WGS) entry which is preliminary data.</text>
</comment>
<evidence type="ECO:0000313" key="2">
    <source>
        <dbReference type="EMBL" id="OXT02342.1"/>
    </source>
</evidence>
<dbReference type="Pfam" id="PF13519">
    <property type="entry name" value="VWA_2"/>
    <property type="match status" value="1"/>
</dbReference>
<name>A0A231V2E4_9HYPH</name>
<proteinExistence type="predicted"/>
<dbReference type="Proteomes" id="UP000215405">
    <property type="component" value="Unassembled WGS sequence"/>
</dbReference>
<dbReference type="AlphaFoldDB" id="A0A231V2E4"/>
<evidence type="ECO:0000313" key="3">
    <source>
        <dbReference type="Proteomes" id="UP000215405"/>
    </source>
</evidence>
<organism evidence="2 3">
    <name type="scientific">Notoacmeibacter marinus</name>
    <dbReference type="NCBI Taxonomy" id="1876515"/>
    <lineage>
        <taxon>Bacteria</taxon>
        <taxon>Pseudomonadati</taxon>
        <taxon>Pseudomonadota</taxon>
        <taxon>Alphaproteobacteria</taxon>
        <taxon>Hyphomicrobiales</taxon>
        <taxon>Notoacmeibacteraceae</taxon>
        <taxon>Notoacmeibacter</taxon>
    </lineage>
</organism>
<dbReference type="Gene3D" id="3.40.50.410">
    <property type="entry name" value="von Willebrand factor, type A domain"/>
    <property type="match status" value="2"/>
</dbReference>
<protein>
    <recommendedName>
        <fullName evidence="1">VWFA domain-containing protein</fullName>
    </recommendedName>
</protein>
<feature type="domain" description="VWFA" evidence="1">
    <location>
        <begin position="158"/>
        <end position="212"/>
    </location>
</feature>
<dbReference type="Pfam" id="PF13400">
    <property type="entry name" value="Tad"/>
    <property type="match status" value="1"/>
</dbReference>
<dbReference type="InterPro" id="IPR036465">
    <property type="entry name" value="vWFA_dom_sf"/>
</dbReference>
<dbReference type="PROSITE" id="PS50234">
    <property type="entry name" value="VWFA"/>
    <property type="match status" value="1"/>
</dbReference>
<dbReference type="InterPro" id="IPR002035">
    <property type="entry name" value="VWF_A"/>
</dbReference>
<dbReference type="InterPro" id="IPR028087">
    <property type="entry name" value="Tad_N"/>
</dbReference>
<keyword evidence="3" id="KW-1185">Reference proteome</keyword>
<dbReference type="CDD" id="cd00198">
    <property type="entry name" value="vWFA"/>
    <property type="match status" value="1"/>
</dbReference>
<evidence type="ECO:0000259" key="1">
    <source>
        <dbReference type="PROSITE" id="PS50234"/>
    </source>
</evidence>
<sequence length="630" mass="68206">MLKCRGTTMLSNLSYSIARFLRHRRGNYGMMAALLTVPLLIAVTVPIDTVRALGVRTVVQQASDAAALAAATSGLATAAERSSLADSVFQANLDSAKTDLNISSAKLVESSSSGGSSPDTYTYSVVATVGDGATILPIGTLFDANIDSVVKTGNQQIDIALVLDNSGSMGWDDNTSTTRMTELKNAATTFVDQFAGNSSIKIALVPFDSQVRVNLTAPAVDNVYDTIDCTNIDDSTESGRLEKALCEANQTTTTTTRTITTQPDFEMDCSLLTNVSSYETQWCNAGKLGFGLPLEQQGRWVVSSDARTRAECVKWGGNWWSGYYCKRYSYSTYYVIDSRVYISTKENDRYRIYRYSGTCESESSYNSGDRTPCGAVHYYDAMIFDQPEPAPVTQTVTDTSTAYDNGPLNGKDITSDTYTPDADLIFVADGVTTYEGCYVDRAMPYDITGYVTPIDGQDTAYRPAQCAEDSLSYVTGLSDQHATIKNKINAMTPSGWTNITIGVAWGMETLSANAPLSGARAAGTSRKIIVLMTDGENTQNYWKNVNVWNGRQWVVDQPTRDWINARTSAACNTAKANGVEIYTVNLVDGDSSLLSGCADNPDQAVNAIRGGLEKAFKDIATQIKRTYLAS</sequence>
<reference evidence="3" key="1">
    <citation type="journal article" date="2017" name="Int. J. Syst. Evol. Microbiol.">
        <title>Notoacmeibacter marinus gen. nov., sp. nov., isolated from the gut of a limpet and proposal of Notoacmeibacteraceae fam. nov. in the order Rhizobiales of the class Alphaproteobacteria.</title>
        <authorList>
            <person name="Huang Z."/>
            <person name="Guo F."/>
            <person name="Lai Q."/>
        </authorList>
    </citation>
    <scope>NUCLEOTIDE SEQUENCE [LARGE SCALE GENOMIC DNA]</scope>
    <source>
        <strain evidence="3">XMTR2A4</strain>
    </source>
</reference>
<dbReference type="SUPFAM" id="SSF53300">
    <property type="entry name" value="vWA-like"/>
    <property type="match status" value="1"/>
</dbReference>
<dbReference type="EMBL" id="NBYO01000001">
    <property type="protein sequence ID" value="OXT02342.1"/>
    <property type="molecule type" value="Genomic_DNA"/>
</dbReference>
<gene>
    <name evidence="2" type="ORF">B7H23_05405</name>
</gene>
<accession>A0A231V2E4</accession>